<accession>A0AAE3EVA3</accession>
<evidence type="ECO:0000313" key="2">
    <source>
        <dbReference type="EMBL" id="MCG2461588.1"/>
    </source>
</evidence>
<dbReference type="Proteomes" id="UP001200642">
    <property type="component" value="Unassembled WGS sequence"/>
</dbReference>
<feature type="chain" id="PRO_5042147039" evidence="1">
    <location>
        <begin position="19"/>
        <end position="57"/>
    </location>
</feature>
<dbReference type="EMBL" id="JAIRBC010000017">
    <property type="protein sequence ID" value="MCG2461588.1"/>
    <property type="molecule type" value="Genomic_DNA"/>
</dbReference>
<keyword evidence="3" id="KW-1185">Reference proteome</keyword>
<dbReference type="RefSeq" id="WP_317902729.1">
    <property type="nucleotide sequence ID" value="NZ_JAIRBC010000017.1"/>
</dbReference>
<evidence type="ECO:0000256" key="1">
    <source>
        <dbReference type="SAM" id="SignalP"/>
    </source>
</evidence>
<dbReference type="AlphaFoldDB" id="A0AAE3EVA3"/>
<reference evidence="2" key="1">
    <citation type="submission" date="2023-02" db="EMBL/GenBank/DDBJ databases">
        <title>Genome of Flavobacteriaceae gen. nov. sp. strain F89.</title>
        <authorList>
            <person name="Wang Y."/>
        </authorList>
    </citation>
    <scope>NUCLEOTIDE SEQUENCE</scope>
    <source>
        <strain evidence="2">F89</strain>
    </source>
</reference>
<keyword evidence="1" id="KW-0732">Signal</keyword>
<name>A0AAE3EVA3_9FLAO</name>
<organism evidence="2 3">
    <name type="scientific">Cerina litoralis</name>
    <dbReference type="NCBI Taxonomy" id="2874477"/>
    <lineage>
        <taxon>Bacteria</taxon>
        <taxon>Pseudomonadati</taxon>
        <taxon>Bacteroidota</taxon>
        <taxon>Flavobacteriia</taxon>
        <taxon>Flavobacteriales</taxon>
        <taxon>Flavobacteriaceae</taxon>
        <taxon>Cerina</taxon>
    </lineage>
</organism>
<gene>
    <name evidence="2" type="ORF">K8352_12580</name>
</gene>
<feature type="signal peptide" evidence="1">
    <location>
        <begin position="1"/>
        <end position="18"/>
    </location>
</feature>
<protein>
    <submittedName>
        <fullName evidence="2">Uncharacterized protein</fullName>
    </submittedName>
</protein>
<proteinExistence type="predicted"/>
<evidence type="ECO:0000313" key="3">
    <source>
        <dbReference type="Proteomes" id="UP001200642"/>
    </source>
</evidence>
<sequence length="57" mass="6193">MKKCIIMFALLVATLLIAAWSNKGRSVGADHTLTSKVDASANPMLVQHNTLNKRKGQ</sequence>
<comment type="caution">
    <text evidence="2">The sequence shown here is derived from an EMBL/GenBank/DDBJ whole genome shotgun (WGS) entry which is preliminary data.</text>
</comment>